<comment type="caution">
    <text evidence="3">The sequence shown here is derived from an EMBL/GenBank/DDBJ whole genome shotgun (WGS) entry which is preliminary data.</text>
</comment>
<evidence type="ECO:0000313" key="4">
    <source>
        <dbReference type="Proteomes" id="UP001152888"/>
    </source>
</evidence>
<dbReference type="Proteomes" id="UP001152888">
    <property type="component" value="Unassembled WGS sequence"/>
</dbReference>
<dbReference type="OrthoDB" id="6661750at2759"/>
<feature type="signal peptide" evidence="2">
    <location>
        <begin position="1"/>
        <end position="25"/>
    </location>
</feature>
<evidence type="ECO:0000256" key="2">
    <source>
        <dbReference type="SAM" id="SignalP"/>
    </source>
</evidence>
<evidence type="ECO:0008006" key="5">
    <source>
        <dbReference type="Google" id="ProtNLM"/>
    </source>
</evidence>
<proteinExistence type="predicted"/>
<accession>A0A9P0M1G6</accession>
<dbReference type="Gene3D" id="2.70.220.10">
    <property type="entry name" value="Ganglioside GM2 activator"/>
    <property type="match status" value="1"/>
</dbReference>
<dbReference type="PANTHER" id="PTHR21112:SF0">
    <property type="entry name" value="CHEMOSENSORY PROTEIN A 29A-RELATED"/>
    <property type="match status" value="1"/>
</dbReference>
<protein>
    <recommendedName>
        <fullName evidence="5">MD-2-related lipid-recognition domain-containing protein</fullName>
    </recommendedName>
</protein>
<keyword evidence="1 2" id="KW-0732">Signal</keyword>
<feature type="chain" id="PRO_5040157623" description="MD-2-related lipid-recognition domain-containing protein" evidence="2">
    <location>
        <begin position="26"/>
        <end position="181"/>
    </location>
</feature>
<dbReference type="EMBL" id="CAKOFQ010007654">
    <property type="protein sequence ID" value="CAH2005735.1"/>
    <property type="molecule type" value="Genomic_DNA"/>
</dbReference>
<dbReference type="InterPro" id="IPR036846">
    <property type="entry name" value="GM2-AP_sf"/>
</dbReference>
<evidence type="ECO:0000256" key="1">
    <source>
        <dbReference type="ARBA" id="ARBA00022729"/>
    </source>
</evidence>
<dbReference type="AlphaFoldDB" id="A0A9P0M1G6"/>
<dbReference type="PANTHER" id="PTHR21112">
    <property type="entry name" value="CHEMOSENSORY PROTEIN A 29A-RELATED"/>
    <property type="match status" value="1"/>
</dbReference>
<keyword evidence="4" id="KW-1185">Reference proteome</keyword>
<name>A0A9P0M1G6_ACAOB</name>
<evidence type="ECO:0000313" key="3">
    <source>
        <dbReference type="EMBL" id="CAH2005735.1"/>
    </source>
</evidence>
<organism evidence="3 4">
    <name type="scientific">Acanthoscelides obtectus</name>
    <name type="common">Bean weevil</name>
    <name type="synonym">Bruchus obtectus</name>
    <dbReference type="NCBI Taxonomy" id="200917"/>
    <lineage>
        <taxon>Eukaryota</taxon>
        <taxon>Metazoa</taxon>
        <taxon>Ecdysozoa</taxon>
        <taxon>Arthropoda</taxon>
        <taxon>Hexapoda</taxon>
        <taxon>Insecta</taxon>
        <taxon>Pterygota</taxon>
        <taxon>Neoptera</taxon>
        <taxon>Endopterygota</taxon>
        <taxon>Coleoptera</taxon>
        <taxon>Polyphaga</taxon>
        <taxon>Cucujiformia</taxon>
        <taxon>Chrysomeloidea</taxon>
        <taxon>Chrysomelidae</taxon>
        <taxon>Bruchinae</taxon>
        <taxon>Bruchini</taxon>
        <taxon>Acanthoscelides</taxon>
    </lineage>
</organism>
<gene>
    <name evidence="3" type="ORF">ACAOBT_LOCUS28707</name>
</gene>
<reference evidence="3" key="1">
    <citation type="submission" date="2022-03" db="EMBL/GenBank/DDBJ databases">
        <authorList>
            <person name="Sayadi A."/>
        </authorList>
    </citation>
    <scope>NUCLEOTIDE SEQUENCE</scope>
</reference>
<sequence length="181" mass="20439">MNPLYSVPCAVVILIVIYCRTPVDAGGLNLENIEVCDHTKPGVIKYLKYEKVNRTTKAMSVKMVLTRPIDQSVGLKIEAEKWGSSGWTKVPYLPIIPDACNTMKRFYSQYMIDFWRTVGVKNPDKCPIPPGDYILKNYTFASNPQTEQTAVPVHGRVRLTVSLVDMTTKIPFLCTNVYMQS</sequence>